<name>A0A832ZBS4_9EURY</name>
<protein>
    <submittedName>
        <fullName evidence="2">Protein fwdD</fullName>
    </submittedName>
</protein>
<dbReference type="GO" id="GO:0016020">
    <property type="term" value="C:membrane"/>
    <property type="evidence" value="ECO:0007669"/>
    <property type="project" value="TreeGrafter"/>
</dbReference>
<dbReference type="GO" id="GO:0043546">
    <property type="term" value="F:molybdopterin cofactor binding"/>
    <property type="evidence" value="ECO:0007669"/>
    <property type="project" value="InterPro"/>
</dbReference>
<dbReference type="Gene3D" id="2.40.40.20">
    <property type="match status" value="1"/>
</dbReference>
<dbReference type="Proteomes" id="UP000618343">
    <property type="component" value="Unassembled WGS sequence"/>
</dbReference>
<reference evidence="2" key="1">
    <citation type="journal article" date="2020" name="ISME J.">
        <title>Gammaproteobacteria mediating utilization of methyl-, sulfur- and petroleum organic compounds in deep ocean hydrothermal plumes.</title>
        <authorList>
            <person name="Zhou Z."/>
            <person name="Liu Y."/>
            <person name="Pan J."/>
            <person name="Cron B.R."/>
            <person name="Toner B.M."/>
            <person name="Anantharaman K."/>
            <person name="Breier J.A."/>
            <person name="Dick G.J."/>
            <person name="Li M."/>
        </authorList>
    </citation>
    <scope>NUCLEOTIDE SEQUENCE</scope>
    <source>
        <strain evidence="2">SZUA-1453</strain>
        <strain evidence="3">SZUA-1471</strain>
    </source>
</reference>
<evidence type="ECO:0000313" key="2">
    <source>
        <dbReference type="EMBL" id="HIP84675.1"/>
    </source>
</evidence>
<dbReference type="InterPro" id="IPR053637">
    <property type="entry name" value="Archaeal_lipid_biosynth_FwdD"/>
</dbReference>
<dbReference type="NCBIfam" id="NF042908">
    <property type="entry name" value="FMD_DH_FwdD"/>
    <property type="match status" value="1"/>
</dbReference>
<evidence type="ECO:0000313" key="4">
    <source>
        <dbReference type="Proteomes" id="UP000643554"/>
    </source>
</evidence>
<dbReference type="InterPro" id="IPR009010">
    <property type="entry name" value="Asp_de-COase-like_dom_sf"/>
</dbReference>
<dbReference type="InterPro" id="IPR050123">
    <property type="entry name" value="Prok_molybdopt-oxidoreductase"/>
</dbReference>
<evidence type="ECO:0000313" key="3">
    <source>
        <dbReference type="EMBL" id="HIP91752.1"/>
    </source>
</evidence>
<proteinExistence type="predicted"/>
<evidence type="ECO:0000259" key="1">
    <source>
        <dbReference type="Pfam" id="PF01568"/>
    </source>
</evidence>
<dbReference type="SUPFAM" id="SSF50692">
    <property type="entry name" value="ADC-like"/>
    <property type="match status" value="1"/>
</dbReference>
<dbReference type="EMBL" id="DQUO01000066">
    <property type="protein sequence ID" value="HIP91752.1"/>
    <property type="molecule type" value="Genomic_DNA"/>
</dbReference>
<dbReference type="PIRSF" id="PIRSF015873">
    <property type="entry name" value="FwdD"/>
    <property type="match status" value="1"/>
</dbReference>
<dbReference type="EMBL" id="DQUI01000070">
    <property type="protein sequence ID" value="HIP84675.1"/>
    <property type="molecule type" value="Genomic_DNA"/>
</dbReference>
<dbReference type="AlphaFoldDB" id="A0A832ZBS4"/>
<dbReference type="PANTHER" id="PTHR43105">
    <property type="entry name" value="RESPIRATORY NITRATE REDUCTASE"/>
    <property type="match status" value="1"/>
</dbReference>
<accession>A0A832ZBS4</accession>
<sequence length="130" mass="14676">MKFLLNTGRTIWQGEAIEAGKNLEMYRKAAAVCYLNKEDMEKLDVKEGDVIRIISEYGDVVVYARETSEPMVEGMVFMPMGPWANLVVSPETDSTGMPSFKGVVVEIEKADGEEVLSMAELMRKKYLERD</sequence>
<dbReference type="Pfam" id="PF01568">
    <property type="entry name" value="Molydop_binding"/>
    <property type="match status" value="1"/>
</dbReference>
<dbReference type="InterPro" id="IPR012040">
    <property type="entry name" value="Formylmethanofuran_DH_dsu"/>
</dbReference>
<dbReference type="Proteomes" id="UP000643554">
    <property type="component" value="Unassembled WGS sequence"/>
</dbReference>
<comment type="caution">
    <text evidence="2">The sequence shown here is derived from an EMBL/GenBank/DDBJ whole genome shotgun (WGS) entry which is preliminary data.</text>
</comment>
<dbReference type="InterPro" id="IPR006657">
    <property type="entry name" value="MoPterin_dinucl-bd_dom"/>
</dbReference>
<organism evidence="2 4">
    <name type="scientific">Methanothermococcus okinawensis</name>
    <dbReference type="NCBI Taxonomy" id="155863"/>
    <lineage>
        <taxon>Archaea</taxon>
        <taxon>Methanobacteriati</taxon>
        <taxon>Methanobacteriota</taxon>
        <taxon>Methanomada group</taxon>
        <taxon>Methanococci</taxon>
        <taxon>Methanococcales</taxon>
        <taxon>Methanococcaceae</taxon>
        <taxon>Methanothermococcus</taxon>
    </lineage>
</organism>
<gene>
    <name evidence="2" type="ORF">EYH15_04225</name>
    <name evidence="3" type="ORF">EYH21_05585</name>
</gene>
<feature type="domain" description="Molybdopterin dinucleotide-binding" evidence="1">
    <location>
        <begin position="3"/>
        <end position="103"/>
    </location>
</feature>
<dbReference type="GO" id="GO:0016491">
    <property type="term" value="F:oxidoreductase activity"/>
    <property type="evidence" value="ECO:0007669"/>
    <property type="project" value="InterPro"/>
</dbReference>
<dbReference type="PANTHER" id="PTHR43105:SF4">
    <property type="entry name" value="PROTEIN YDEP"/>
    <property type="match status" value="1"/>
</dbReference>